<sequence>MGQQILFLRVYWFNKLQTSYSTGISRVVLGQNFIQEGPGVRAGVPSEAVSFTLFTLVRMPPGKGTGPRYSNSHALQWWKLDLAAEGTQRGEQKSMSCHLRDPL</sequence>
<keyword evidence="2" id="KW-1185">Reference proteome</keyword>
<dbReference type="VEuPathDB" id="TriTrypDB:TM35_000351020"/>
<accession>A0A1X0NLF0</accession>
<proteinExistence type="predicted"/>
<dbReference type="RefSeq" id="XP_028879424.1">
    <property type="nucleotide sequence ID" value="XM_029029155.1"/>
</dbReference>
<organism evidence="1 2">
    <name type="scientific">Trypanosoma theileri</name>
    <dbReference type="NCBI Taxonomy" id="67003"/>
    <lineage>
        <taxon>Eukaryota</taxon>
        <taxon>Discoba</taxon>
        <taxon>Euglenozoa</taxon>
        <taxon>Kinetoplastea</taxon>
        <taxon>Metakinetoplastina</taxon>
        <taxon>Trypanosomatida</taxon>
        <taxon>Trypanosomatidae</taxon>
        <taxon>Trypanosoma</taxon>
    </lineage>
</organism>
<gene>
    <name evidence="1" type="ORF">TM35_000351020</name>
</gene>
<reference evidence="1 2" key="1">
    <citation type="submission" date="2017-03" db="EMBL/GenBank/DDBJ databases">
        <title>An alternative strategy for trypanosome survival in the mammalian bloodstream revealed through genome and transcriptome analysis of the ubiquitous bovine parasite Trypanosoma (Megatrypanum) theileri.</title>
        <authorList>
            <person name="Kelly S."/>
            <person name="Ivens A."/>
            <person name="Mott A."/>
            <person name="O'Neill E."/>
            <person name="Emms D."/>
            <person name="Macleod O."/>
            <person name="Voorheis P."/>
            <person name="Matthews J."/>
            <person name="Matthews K."/>
            <person name="Carrington M."/>
        </authorList>
    </citation>
    <scope>NUCLEOTIDE SEQUENCE [LARGE SCALE GENOMIC DNA]</scope>
    <source>
        <strain evidence="1">Edinburgh</strain>
    </source>
</reference>
<dbReference type="AlphaFoldDB" id="A0A1X0NLF0"/>
<evidence type="ECO:0000313" key="2">
    <source>
        <dbReference type="Proteomes" id="UP000192257"/>
    </source>
</evidence>
<protein>
    <submittedName>
        <fullName evidence="1">Uncharacterized protein</fullName>
    </submittedName>
</protein>
<evidence type="ECO:0000313" key="1">
    <source>
        <dbReference type="EMBL" id="ORC85358.1"/>
    </source>
</evidence>
<name>A0A1X0NLF0_9TRYP</name>
<dbReference type="Proteomes" id="UP000192257">
    <property type="component" value="Unassembled WGS sequence"/>
</dbReference>
<comment type="caution">
    <text evidence="1">The sequence shown here is derived from an EMBL/GenBank/DDBJ whole genome shotgun (WGS) entry which is preliminary data.</text>
</comment>
<dbReference type="EMBL" id="NBCO01000035">
    <property type="protein sequence ID" value="ORC85358.1"/>
    <property type="molecule type" value="Genomic_DNA"/>
</dbReference>
<dbReference type="GeneID" id="39988935"/>